<feature type="transmembrane region" description="Helical" evidence="1">
    <location>
        <begin position="87"/>
        <end position="104"/>
    </location>
</feature>
<dbReference type="Gene3D" id="3.30.70.100">
    <property type="match status" value="1"/>
</dbReference>
<dbReference type="SUPFAM" id="SSF55008">
    <property type="entry name" value="HMA, heavy metal-associated domain"/>
    <property type="match status" value="1"/>
</dbReference>
<dbReference type="PANTHER" id="PTHR42208">
    <property type="entry name" value="HEAVY METAL TRANSPORTER-RELATED"/>
    <property type="match status" value="1"/>
</dbReference>
<dbReference type="SUPFAM" id="SSF49503">
    <property type="entry name" value="Cupredoxins"/>
    <property type="match status" value="1"/>
</dbReference>
<feature type="transmembrane region" description="Helical" evidence="1">
    <location>
        <begin position="282"/>
        <end position="306"/>
    </location>
</feature>
<dbReference type="PROSITE" id="PS50846">
    <property type="entry name" value="HMA_2"/>
    <property type="match status" value="1"/>
</dbReference>
<dbReference type="Pfam" id="PF00403">
    <property type="entry name" value="HMA"/>
    <property type="match status" value="1"/>
</dbReference>
<keyword evidence="1" id="KW-0812">Transmembrane</keyword>
<dbReference type="EMBL" id="PFAL01000003">
    <property type="protein sequence ID" value="PIR95856.1"/>
    <property type="molecule type" value="Genomic_DNA"/>
</dbReference>
<evidence type="ECO:0000259" key="2">
    <source>
        <dbReference type="PROSITE" id="PS50846"/>
    </source>
</evidence>
<feature type="transmembrane region" description="Helical" evidence="1">
    <location>
        <begin position="253"/>
        <end position="276"/>
    </location>
</feature>
<dbReference type="Gene3D" id="2.60.40.420">
    <property type="entry name" value="Cupredoxins - blue copper proteins"/>
    <property type="match status" value="1"/>
</dbReference>
<dbReference type="InterPro" id="IPR036163">
    <property type="entry name" value="HMA_dom_sf"/>
</dbReference>
<reference evidence="4" key="1">
    <citation type="submission" date="2017-09" db="EMBL/GenBank/DDBJ databases">
        <title>Depth-based differentiation of microbial function through sediment-hosted aquifers and enrichment of novel symbionts in the deep terrestrial subsurface.</title>
        <authorList>
            <person name="Probst A.J."/>
            <person name="Ladd B."/>
            <person name="Jarett J.K."/>
            <person name="Geller-Mcgrath D.E."/>
            <person name="Sieber C.M.K."/>
            <person name="Emerson J.B."/>
            <person name="Anantharaman K."/>
            <person name="Thomas B.C."/>
            <person name="Malmstrom R."/>
            <person name="Stieglmeier M."/>
            <person name="Klingl A."/>
            <person name="Woyke T."/>
            <person name="Ryan C.M."/>
            <person name="Banfield J.F."/>
        </authorList>
    </citation>
    <scope>NUCLEOTIDE SEQUENCE [LARGE SCALE GENOMIC DNA]</scope>
</reference>
<proteinExistence type="predicted"/>
<dbReference type="Pfam" id="PF13386">
    <property type="entry name" value="DsbD_2"/>
    <property type="match status" value="1"/>
</dbReference>
<keyword evidence="1" id="KW-1133">Transmembrane helix</keyword>
<dbReference type="Proteomes" id="UP000229972">
    <property type="component" value="Unassembled WGS sequence"/>
</dbReference>
<feature type="transmembrane region" description="Helical" evidence="1">
    <location>
        <begin position="124"/>
        <end position="148"/>
    </location>
</feature>
<accession>A0A2H0V9S6</accession>
<dbReference type="InterPro" id="IPR039447">
    <property type="entry name" value="UreH-like_TM_dom"/>
</dbReference>
<evidence type="ECO:0000313" key="4">
    <source>
        <dbReference type="Proteomes" id="UP000229972"/>
    </source>
</evidence>
<keyword evidence="1" id="KW-0472">Membrane</keyword>
<dbReference type="GO" id="GO:0046872">
    <property type="term" value="F:metal ion binding"/>
    <property type="evidence" value="ECO:0007669"/>
    <property type="project" value="InterPro"/>
</dbReference>
<feature type="transmembrane region" description="Helical" evidence="1">
    <location>
        <begin position="318"/>
        <end position="343"/>
    </location>
</feature>
<gene>
    <name evidence="3" type="ORF">COT93_00250</name>
</gene>
<protein>
    <recommendedName>
        <fullName evidence="2">HMA domain-containing protein</fullName>
    </recommendedName>
</protein>
<organism evidence="3 4">
    <name type="scientific">Candidatus Falkowbacteria bacterium CG10_big_fil_rev_8_21_14_0_10_37_18</name>
    <dbReference type="NCBI Taxonomy" id="1974562"/>
    <lineage>
        <taxon>Bacteria</taxon>
        <taxon>Candidatus Falkowiibacteriota</taxon>
    </lineage>
</organism>
<sequence length="463" mass="49868">MSKNYQKSSISIKGMHCKSCEMLIEEELSAVPGVKEVKADWHNSSVEICYEGKHPESKEISTAIAKAGYDIGENEKTGFFSRHPEDYRDLGVALLILFGIYLALKGLGLNSLSFTSSNDLTVPVILLVGLTAGFSSCMALVGGLILGVSAKYSEQHPEATPAEKFYPHLLFNSGRVFSYAILGGLLGLLGSAFQLSVPVLSVITIIVGLIMLLMGLQLINIFPWADKIKFTLPSGIARAFGMKKKQNSYSHNGTFMLGALTFFLPCGFTQAMQVYAVSTGSFFSGAIIMGAFALGTMPGLLSIGGITSTVKGLFARRFFQFAGVAVIAFAVLNISNGLSLAGIDVSFQPSQTAITTTSSSSNVNSNVDPNVREENGVQVVYMKETGRGYEPNSFTIKKGVPVKWIINAQEPYSCAASLVLSQYNIRKNLVLGENIIEFTPNQVGRVRFSCSMGMYVGAFNVIE</sequence>
<dbReference type="AlphaFoldDB" id="A0A2H0V9S6"/>
<dbReference type="PANTHER" id="PTHR42208:SF1">
    <property type="entry name" value="HEAVY METAL TRANSPORTER"/>
    <property type="match status" value="1"/>
</dbReference>
<dbReference type="CDD" id="cd00371">
    <property type="entry name" value="HMA"/>
    <property type="match status" value="1"/>
</dbReference>
<comment type="caution">
    <text evidence="3">The sequence shown here is derived from an EMBL/GenBank/DDBJ whole genome shotgun (WGS) entry which is preliminary data.</text>
</comment>
<name>A0A2H0V9S6_9BACT</name>
<feature type="transmembrane region" description="Helical" evidence="1">
    <location>
        <begin position="169"/>
        <end position="193"/>
    </location>
</feature>
<feature type="transmembrane region" description="Helical" evidence="1">
    <location>
        <begin position="199"/>
        <end position="222"/>
    </location>
</feature>
<evidence type="ECO:0000313" key="3">
    <source>
        <dbReference type="EMBL" id="PIR95856.1"/>
    </source>
</evidence>
<feature type="domain" description="HMA" evidence="2">
    <location>
        <begin position="6"/>
        <end position="72"/>
    </location>
</feature>
<evidence type="ECO:0000256" key="1">
    <source>
        <dbReference type="SAM" id="Phobius"/>
    </source>
</evidence>
<dbReference type="InterPro" id="IPR008972">
    <property type="entry name" value="Cupredoxin"/>
</dbReference>
<dbReference type="InterPro" id="IPR006121">
    <property type="entry name" value="HMA_dom"/>
</dbReference>